<name>A0A4C1UNE4_EUMVA</name>
<dbReference type="AlphaFoldDB" id="A0A4C1UNE4"/>
<keyword evidence="3" id="KW-1185">Reference proteome</keyword>
<feature type="region of interest" description="Disordered" evidence="1">
    <location>
        <begin position="104"/>
        <end position="127"/>
    </location>
</feature>
<protein>
    <submittedName>
        <fullName evidence="2">Uncharacterized protein</fullName>
    </submittedName>
</protein>
<sequence>MHFLFIRRDSGTAGVSRAALDSAAGPPPAPRAADRVRLLEDRQGNGKSLRACNAGSWGAQREASLLTVLRCRNSARARRVDCAVTGVYHRDERKRGITVAARCTMRGTTHTHTRAEPDTPERGSKEH</sequence>
<feature type="compositionally biased region" description="Basic and acidic residues" evidence="1">
    <location>
        <begin position="113"/>
        <end position="127"/>
    </location>
</feature>
<evidence type="ECO:0000256" key="1">
    <source>
        <dbReference type="SAM" id="MobiDB-lite"/>
    </source>
</evidence>
<gene>
    <name evidence="2" type="ORF">EVAR_83619_1</name>
</gene>
<evidence type="ECO:0000313" key="2">
    <source>
        <dbReference type="EMBL" id="GBP27988.1"/>
    </source>
</evidence>
<accession>A0A4C1UNE4</accession>
<dbReference type="EMBL" id="BGZK01000201">
    <property type="protein sequence ID" value="GBP27988.1"/>
    <property type="molecule type" value="Genomic_DNA"/>
</dbReference>
<proteinExistence type="predicted"/>
<reference evidence="2 3" key="1">
    <citation type="journal article" date="2019" name="Commun. Biol.">
        <title>The bagworm genome reveals a unique fibroin gene that provides high tensile strength.</title>
        <authorList>
            <person name="Kono N."/>
            <person name="Nakamura H."/>
            <person name="Ohtoshi R."/>
            <person name="Tomita M."/>
            <person name="Numata K."/>
            <person name="Arakawa K."/>
        </authorList>
    </citation>
    <scope>NUCLEOTIDE SEQUENCE [LARGE SCALE GENOMIC DNA]</scope>
</reference>
<comment type="caution">
    <text evidence="2">The sequence shown here is derived from an EMBL/GenBank/DDBJ whole genome shotgun (WGS) entry which is preliminary data.</text>
</comment>
<evidence type="ECO:0000313" key="3">
    <source>
        <dbReference type="Proteomes" id="UP000299102"/>
    </source>
</evidence>
<organism evidence="2 3">
    <name type="scientific">Eumeta variegata</name>
    <name type="common">Bagworm moth</name>
    <name type="synonym">Eumeta japonica</name>
    <dbReference type="NCBI Taxonomy" id="151549"/>
    <lineage>
        <taxon>Eukaryota</taxon>
        <taxon>Metazoa</taxon>
        <taxon>Ecdysozoa</taxon>
        <taxon>Arthropoda</taxon>
        <taxon>Hexapoda</taxon>
        <taxon>Insecta</taxon>
        <taxon>Pterygota</taxon>
        <taxon>Neoptera</taxon>
        <taxon>Endopterygota</taxon>
        <taxon>Lepidoptera</taxon>
        <taxon>Glossata</taxon>
        <taxon>Ditrysia</taxon>
        <taxon>Tineoidea</taxon>
        <taxon>Psychidae</taxon>
        <taxon>Oiketicinae</taxon>
        <taxon>Eumeta</taxon>
    </lineage>
</organism>
<dbReference type="Proteomes" id="UP000299102">
    <property type="component" value="Unassembled WGS sequence"/>
</dbReference>